<dbReference type="AlphaFoldDB" id="A0A381NB74"/>
<sequence length="50" mass="5936">MTEVVSRAKIVILRGLEDRQEMYQASQWQILRFTQADISVPSFKLETRYC</sequence>
<gene>
    <name evidence="1" type="ORF">METZ01_LOCUS3842</name>
</gene>
<accession>A0A381NB74</accession>
<evidence type="ECO:0000313" key="1">
    <source>
        <dbReference type="EMBL" id="SUZ50988.1"/>
    </source>
</evidence>
<organism evidence="1">
    <name type="scientific">marine metagenome</name>
    <dbReference type="NCBI Taxonomy" id="408172"/>
    <lineage>
        <taxon>unclassified sequences</taxon>
        <taxon>metagenomes</taxon>
        <taxon>ecological metagenomes</taxon>
    </lineage>
</organism>
<reference evidence="1" key="1">
    <citation type="submission" date="2018-05" db="EMBL/GenBank/DDBJ databases">
        <authorList>
            <person name="Lanie J.A."/>
            <person name="Ng W.-L."/>
            <person name="Kazmierczak K.M."/>
            <person name="Andrzejewski T.M."/>
            <person name="Davidsen T.M."/>
            <person name="Wayne K.J."/>
            <person name="Tettelin H."/>
            <person name="Glass J.I."/>
            <person name="Rusch D."/>
            <person name="Podicherti R."/>
            <person name="Tsui H.-C.T."/>
            <person name="Winkler M.E."/>
        </authorList>
    </citation>
    <scope>NUCLEOTIDE SEQUENCE</scope>
</reference>
<name>A0A381NB74_9ZZZZ</name>
<protein>
    <submittedName>
        <fullName evidence="1">Uncharacterized protein</fullName>
    </submittedName>
</protein>
<dbReference type="EMBL" id="UINC01000199">
    <property type="protein sequence ID" value="SUZ50988.1"/>
    <property type="molecule type" value="Genomic_DNA"/>
</dbReference>
<proteinExistence type="predicted"/>